<dbReference type="InterPro" id="IPR051162">
    <property type="entry name" value="T4SS_component"/>
</dbReference>
<evidence type="ECO:0000313" key="8">
    <source>
        <dbReference type="Proteomes" id="UP000262712"/>
    </source>
</evidence>
<dbReference type="PANTHER" id="PTHR30121:SF12">
    <property type="entry name" value="TYPE IV SECRETION SYSTEM PROTEIN CAGE"/>
    <property type="match status" value="1"/>
</dbReference>
<reference evidence="6 7" key="1">
    <citation type="submission" date="2017-09" db="EMBL/GenBank/DDBJ databases">
        <title>Arcobacter canalis sp. nov., a new species isolated from a water canal contaminated with urban sewage.</title>
        <authorList>
            <person name="Perez-Cataluna A."/>
            <person name="Salas-Masso N."/>
            <person name="Figueras M.J."/>
        </authorList>
    </citation>
    <scope>NUCLEOTIDE SEQUENCE [LARGE SCALE GENOMIC DNA]</scope>
    <source>
        <strain evidence="6 7">F98-3</strain>
    </source>
</reference>
<evidence type="ECO:0000313" key="6">
    <source>
        <dbReference type="EMBL" id="PHO19435.1"/>
    </source>
</evidence>
<dbReference type="Proteomes" id="UP000221222">
    <property type="component" value="Unassembled WGS sequence"/>
</dbReference>
<keyword evidence="7" id="KW-1185">Reference proteome</keyword>
<sequence>MSILPNLLNKLLLGFSKPLYSISEDNNILGKFDEYNLVTKDENFVTMFEISGISYNSLNDEKLVELLELRNIFINSSNSLFNISIFQNRDKKEIDNSINLNTNNDYADNLIKLYNNKLSSTIYENKFYIAICTSKKNLKNFFDLQKDKITSSDNEKNFYLALNERLNKIATNIINQLNDYQIKRLSSSETLNFYASYCNMKKTEVNTKLGLLQDSYINTNLKFEKDYIIHQDDEKRYSKFLSVKAYDTNEIDSNLTKELLSLNSKILVCENITSISKDAALTKMRKFINTSSDIVREELEVLRELIKTDRENLLYYSLSILITTTDLKELKELTKHIEVLFSKYGIKTVVENKFVNLKTLYFSFFPGRSNLNTRKRLQSSTAISVLNSFEQDIKGRTKNSFGDDFIAYFKTLNNQLFRFNFHVNTRKKGLGHTLVIAPTESGKTTLMSFLMVCLLKFDINILAFDKRHGMYNFCNFFDGSYQELNEEFTLNPFSLPETEENINFLKSFLKKMAEIDSQDSELILAIENAIRATYRHKNNLNVKLEDFVNNLEKFEGLEEKFKPFLGGIFDNEKCSLNFEKKITILGMDTILKDKKLAFLVSLYSSHKLQNLSLELDKDFFVFWDELKDYITNKDSAEIILEQKLEVRKTGGVITEAVQNLDFFDILENKDSYLENIGHYIIFPTKSPKVLKRLEEDLDLSRTEIEFLSTSDLKNNHEILLKNRVTGESIFLNIDLSSLGNYLNVFNSDSSEVKRLKKIKTSNPENWREDFLNGNI</sequence>
<dbReference type="AlphaFoldDB" id="A0A2G1DLQ0"/>
<dbReference type="InterPro" id="IPR027417">
    <property type="entry name" value="P-loop_NTPase"/>
</dbReference>
<accession>A0A2G1DLQ0</accession>
<dbReference type="Gene3D" id="3.40.50.300">
    <property type="entry name" value="P-loop containing nucleotide triphosphate hydrolases"/>
    <property type="match status" value="1"/>
</dbReference>
<gene>
    <name evidence="5" type="ORF">AMOL_1226</name>
    <name evidence="6" type="ORF">CPU12_01255</name>
</gene>
<dbReference type="InterPro" id="IPR018145">
    <property type="entry name" value="CagE_TrbE_VirB_cntrl_dom"/>
</dbReference>
<evidence type="ECO:0000256" key="1">
    <source>
        <dbReference type="ARBA" id="ARBA00006512"/>
    </source>
</evidence>
<dbReference type="KEGG" id="amol:AMOL_1226"/>
<reference evidence="5 8" key="2">
    <citation type="submission" date="2018-08" db="EMBL/GenBank/DDBJ databases">
        <title>Complete genome of the Arcobacter molluscorum type strain LMG 25693.</title>
        <authorList>
            <person name="Miller W.G."/>
            <person name="Yee E."/>
            <person name="Bono J.L."/>
        </authorList>
    </citation>
    <scope>NUCLEOTIDE SEQUENCE [LARGE SCALE GENOMIC DNA]</scope>
    <source>
        <strain evidence="5 8">CECT 7696</strain>
    </source>
</reference>
<evidence type="ECO:0000256" key="2">
    <source>
        <dbReference type="ARBA" id="ARBA00022741"/>
    </source>
</evidence>
<name>A0A2G1DLQ0_9BACT</name>
<organism evidence="6 7">
    <name type="scientific">Malaciobacter molluscorum LMG 25693</name>
    <dbReference type="NCBI Taxonomy" id="870501"/>
    <lineage>
        <taxon>Bacteria</taxon>
        <taxon>Pseudomonadati</taxon>
        <taxon>Campylobacterota</taxon>
        <taxon>Epsilonproteobacteria</taxon>
        <taxon>Campylobacterales</taxon>
        <taxon>Arcobacteraceae</taxon>
        <taxon>Malaciobacter</taxon>
    </lineage>
</organism>
<evidence type="ECO:0000259" key="4">
    <source>
        <dbReference type="Pfam" id="PF03135"/>
    </source>
</evidence>
<evidence type="ECO:0000313" key="7">
    <source>
        <dbReference type="Proteomes" id="UP000221222"/>
    </source>
</evidence>
<dbReference type="Pfam" id="PF03135">
    <property type="entry name" value="CagE_TrbE_VirB"/>
    <property type="match status" value="1"/>
</dbReference>
<dbReference type="PANTHER" id="PTHR30121">
    <property type="entry name" value="UNCHARACTERIZED PROTEIN YJGR-RELATED"/>
    <property type="match status" value="1"/>
</dbReference>
<protein>
    <submittedName>
        <fullName evidence="5">P-type type IV conjugative transfer system ATPase TrbE/VirB4</fullName>
    </submittedName>
</protein>
<keyword evidence="2" id="KW-0547">Nucleotide-binding</keyword>
<evidence type="ECO:0000313" key="5">
    <source>
        <dbReference type="EMBL" id="AXX92207.1"/>
    </source>
</evidence>
<dbReference type="GO" id="GO:0005524">
    <property type="term" value="F:ATP binding"/>
    <property type="evidence" value="ECO:0007669"/>
    <property type="project" value="UniProtKB-KW"/>
</dbReference>
<dbReference type="Proteomes" id="UP000262712">
    <property type="component" value="Chromosome"/>
</dbReference>
<dbReference type="RefSeq" id="WP_099341251.1">
    <property type="nucleotide sequence ID" value="NZ_CP032098.1"/>
</dbReference>
<dbReference type="EMBL" id="NXFY01000001">
    <property type="protein sequence ID" value="PHO19435.1"/>
    <property type="molecule type" value="Genomic_DNA"/>
</dbReference>
<comment type="similarity">
    <text evidence="1">Belongs to the TrbE/VirB4 family.</text>
</comment>
<keyword evidence="3" id="KW-0067">ATP-binding</keyword>
<evidence type="ECO:0000256" key="3">
    <source>
        <dbReference type="ARBA" id="ARBA00022840"/>
    </source>
</evidence>
<dbReference type="SUPFAM" id="SSF52540">
    <property type="entry name" value="P-loop containing nucleoside triphosphate hydrolases"/>
    <property type="match status" value="1"/>
</dbReference>
<dbReference type="EMBL" id="CP032098">
    <property type="protein sequence ID" value="AXX92207.1"/>
    <property type="molecule type" value="Genomic_DNA"/>
</dbReference>
<feature type="domain" description="CagE TrbE VirB component of type IV transporter system central" evidence="4">
    <location>
        <begin position="176"/>
        <end position="374"/>
    </location>
</feature>
<proteinExistence type="inferred from homology"/>